<proteinExistence type="inferred from homology"/>
<feature type="domain" description="AB hydrolase-1" evidence="2">
    <location>
        <begin position="6"/>
        <end position="67"/>
    </location>
</feature>
<dbReference type="Proteomes" id="UP000887561">
    <property type="component" value="Unplaced"/>
</dbReference>
<comment type="similarity">
    <text evidence="1">Belongs to the peptidase S33 family. ABHD4/ABHD5 subfamily.</text>
</comment>
<accession>A0A915LCA2</accession>
<keyword evidence="3" id="KW-1185">Reference proteome</keyword>
<dbReference type="PANTHER" id="PTHR42886:SF29">
    <property type="entry name" value="PUMMELIG, ISOFORM A"/>
    <property type="match status" value="1"/>
</dbReference>
<dbReference type="SUPFAM" id="SSF53474">
    <property type="entry name" value="alpha/beta-Hydrolases"/>
    <property type="match status" value="1"/>
</dbReference>
<evidence type="ECO:0000256" key="1">
    <source>
        <dbReference type="ARBA" id="ARBA00038097"/>
    </source>
</evidence>
<name>A0A915LCA2_MELJA</name>
<dbReference type="PANTHER" id="PTHR42886">
    <property type="entry name" value="RE40534P-RELATED"/>
    <property type="match status" value="1"/>
</dbReference>
<dbReference type="Gene3D" id="3.40.50.1820">
    <property type="entry name" value="alpha/beta hydrolase"/>
    <property type="match status" value="2"/>
</dbReference>
<dbReference type="Pfam" id="PF00561">
    <property type="entry name" value="Abhydrolase_1"/>
    <property type="match status" value="1"/>
</dbReference>
<organism evidence="3 4">
    <name type="scientific">Meloidogyne javanica</name>
    <name type="common">Root-knot nematode worm</name>
    <dbReference type="NCBI Taxonomy" id="6303"/>
    <lineage>
        <taxon>Eukaryota</taxon>
        <taxon>Metazoa</taxon>
        <taxon>Ecdysozoa</taxon>
        <taxon>Nematoda</taxon>
        <taxon>Chromadorea</taxon>
        <taxon>Rhabditida</taxon>
        <taxon>Tylenchina</taxon>
        <taxon>Tylenchomorpha</taxon>
        <taxon>Tylenchoidea</taxon>
        <taxon>Meloidogynidae</taxon>
        <taxon>Meloidogyninae</taxon>
        <taxon>Meloidogyne</taxon>
        <taxon>Meloidogyne incognita group</taxon>
    </lineage>
</organism>
<dbReference type="GO" id="GO:0055088">
    <property type="term" value="P:lipid homeostasis"/>
    <property type="evidence" value="ECO:0007669"/>
    <property type="project" value="TreeGrafter"/>
</dbReference>
<dbReference type="GO" id="GO:0005811">
    <property type="term" value="C:lipid droplet"/>
    <property type="evidence" value="ECO:0007669"/>
    <property type="project" value="TreeGrafter"/>
</dbReference>
<sequence length="203" mass="23013">DELCKKRTVHAFDILGFARSSRPMFSEDPTLAELEFVQSIEDWRRAMGIEKMILVGHSFGSYLVRTLRSDLGIRYSNQDPDAIFEYIYQCNALNPTGEIAFSSMTKHYGWARRPMINRFNGIDPSVPVTFIWGGKSWMDPDPSYEIQARRQDTSYVDVQIVSCAGHHVYADAPVEFCRLLSQISDTVDADADLPDSPESSSNE</sequence>
<dbReference type="GO" id="GO:0042171">
    <property type="term" value="F:lysophosphatidic acid acyltransferase activity"/>
    <property type="evidence" value="ECO:0007669"/>
    <property type="project" value="TreeGrafter"/>
</dbReference>
<evidence type="ECO:0000313" key="3">
    <source>
        <dbReference type="Proteomes" id="UP000887561"/>
    </source>
</evidence>
<reference evidence="4" key="1">
    <citation type="submission" date="2022-11" db="UniProtKB">
        <authorList>
            <consortium name="WormBaseParasite"/>
        </authorList>
    </citation>
    <scope>IDENTIFICATION</scope>
</reference>
<dbReference type="InterPro" id="IPR029058">
    <property type="entry name" value="AB_hydrolase_fold"/>
</dbReference>
<dbReference type="GO" id="GO:0006654">
    <property type="term" value="P:phosphatidic acid biosynthetic process"/>
    <property type="evidence" value="ECO:0007669"/>
    <property type="project" value="TreeGrafter"/>
</dbReference>
<dbReference type="GO" id="GO:0052689">
    <property type="term" value="F:carboxylic ester hydrolase activity"/>
    <property type="evidence" value="ECO:0007669"/>
    <property type="project" value="TreeGrafter"/>
</dbReference>
<evidence type="ECO:0000313" key="4">
    <source>
        <dbReference type="WBParaSite" id="scaffold10127_cov234.g14539"/>
    </source>
</evidence>
<evidence type="ECO:0000259" key="2">
    <source>
        <dbReference type="Pfam" id="PF00561"/>
    </source>
</evidence>
<dbReference type="AlphaFoldDB" id="A0A915LCA2"/>
<dbReference type="GO" id="GO:0005739">
    <property type="term" value="C:mitochondrion"/>
    <property type="evidence" value="ECO:0007669"/>
    <property type="project" value="TreeGrafter"/>
</dbReference>
<protein>
    <submittedName>
        <fullName evidence="4">AB hydrolase-1 domain-containing protein</fullName>
    </submittedName>
</protein>
<dbReference type="WBParaSite" id="scaffold10127_cov234.g14539">
    <property type="protein sequence ID" value="scaffold10127_cov234.g14539"/>
    <property type="gene ID" value="scaffold10127_cov234.g14539"/>
</dbReference>
<dbReference type="InterPro" id="IPR000073">
    <property type="entry name" value="AB_hydrolase_1"/>
</dbReference>